<gene>
    <name evidence="3" type="ORF">G6N77_05380</name>
</gene>
<accession>A0ABX0DC28</accession>
<evidence type="ECO:0008006" key="5">
    <source>
        <dbReference type="Google" id="ProtNLM"/>
    </source>
</evidence>
<keyword evidence="2" id="KW-0472">Membrane</keyword>
<evidence type="ECO:0000256" key="1">
    <source>
        <dbReference type="SAM" id="MobiDB-lite"/>
    </source>
</evidence>
<feature type="transmembrane region" description="Helical" evidence="2">
    <location>
        <begin position="213"/>
        <end position="232"/>
    </location>
</feature>
<evidence type="ECO:0000256" key="2">
    <source>
        <dbReference type="SAM" id="Phobius"/>
    </source>
</evidence>
<feature type="region of interest" description="Disordered" evidence="1">
    <location>
        <begin position="110"/>
        <end position="135"/>
    </location>
</feature>
<dbReference type="EMBL" id="JAAKZI010000006">
    <property type="protein sequence ID" value="NGN82899.1"/>
    <property type="molecule type" value="Genomic_DNA"/>
</dbReference>
<keyword evidence="2" id="KW-0812">Transmembrane</keyword>
<proteinExistence type="predicted"/>
<name>A0ABX0DC28_9MICC</name>
<reference evidence="3 4" key="1">
    <citation type="submission" date="2020-02" db="EMBL/GenBank/DDBJ databases">
        <title>Genome sequence of the type strain DSM 27180 of Arthrobacter silviterrae.</title>
        <authorList>
            <person name="Gao J."/>
            <person name="Sun J."/>
        </authorList>
    </citation>
    <scope>NUCLEOTIDE SEQUENCE [LARGE SCALE GENOMIC DNA]</scope>
    <source>
        <strain evidence="3 4">DSM 27180</strain>
    </source>
</reference>
<keyword evidence="2" id="KW-1133">Transmembrane helix</keyword>
<sequence>MRTFGSALMVIVALLLAAVAGPALWAERNLASEDGFVALAAPLGSDAQFQQGLSTLVASRAAAKVKLPPQLQALAAGAISQAAKSLQSDPGYPKAWEETLRRSHALAFAGTSGSHGTSGSPGKPDAATSATPDGPTGLTLDVTPLVDLVAHRMGATLGITVPAPASVLVNVDQPALARAVPLLATLAGAGSWLAVIAAVVLVLALIMARRRAVALILAGAGLGCVALAWLAGSGYLAGRFADFGGGSNGTANALVGDFGRQLGALAQGSWQSGITAGFVAAAVLAAAGVLGLVVGRRRTT</sequence>
<keyword evidence="4" id="KW-1185">Reference proteome</keyword>
<evidence type="ECO:0000313" key="4">
    <source>
        <dbReference type="Proteomes" id="UP000479226"/>
    </source>
</evidence>
<feature type="compositionally biased region" description="Low complexity" evidence="1">
    <location>
        <begin position="110"/>
        <end position="120"/>
    </location>
</feature>
<comment type="caution">
    <text evidence="3">The sequence shown here is derived from an EMBL/GenBank/DDBJ whole genome shotgun (WGS) entry which is preliminary data.</text>
</comment>
<feature type="transmembrane region" description="Helical" evidence="2">
    <location>
        <begin position="274"/>
        <end position="294"/>
    </location>
</feature>
<organism evidence="3 4">
    <name type="scientific">Arthrobacter silviterrae</name>
    <dbReference type="NCBI Taxonomy" id="2026658"/>
    <lineage>
        <taxon>Bacteria</taxon>
        <taxon>Bacillati</taxon>
        <taxon>Actinomycetota</taxon>
        <taxon>Actinomycetes</taxon>
        <taxon>Micrococcales</taxon>
        <taxon>Micrococcaceae</taxon>
        <taxon>Arthrobacter</taxon>
    </lineage>
</organism>
<protein>
    <recommendedName>
        <fullName evidence="5">Integral membrane protein</fullName>
    </recommendedName>
</protein>
<dbReference type="Proteomes" id="UP000479226">
    <property type="component" value="Unassembled WGS sequence"/>
</dbReference>
<feature type="transmembrane region" description="Helical" evidence="2">
    <location>
        <begin position="182"/>
        <end position="206"/>
    </location>
</feature>
<dbReference type="RefSeq" id="WP_165180994.1">
    <property type="nucleotide sequence ID" value="NZ_JAAKZI010000006.1"/>
</dbReference>
<evidence type="ECO:0000313" key="3">
    <source>
        <dbReference type="EMBL" id="NGN82899.1"/>
    </source>
</evidence>